<keyword evidence="6 7" id="KW-0408">Iron</keyword>
<proteinExistence type="predicted"/>
<reference evidence="10 11" key="1">
    <citation type="submission" date="2019-02" db="EMBL/GenBank/DDBJ databases">
        <title>Deep-cultivation of Planctomycetes and their phenomic and genomic characterization uncovers novel biology.</title>
        <authorList>
            <person name="Wiegand S."/>
            <person name="Jogler M."/>
            <person name="Boedeker C."/>
            <person name="Pinto D."/>
            <person name="Vollmers J."/>
            <person name="Rivas-Marin E."/>
            <person name="Kohn T."/>
            <person name="Peeters S.H."/>
            <person name="Heuer A."/>
            <person name="Rast P."/>
            <person name="Oberbeckmann S."/>
            <person name="Bunk B."/>
            <person name="Jeske O."/>
            <person name="Meyerdierks A."/>
            <person name="Storesund J.E."/>
            <person name="Kallscheuer N."/>
            <person name="Luecker S."/>
            <person name="Lage O.M."/>
            <person name="Pohl T."/>
            <person name="Merkel B.J."/>
            <person name="Hornburger P."/>
            <person name="Mueller R.-W."/>
            <person name="Bruemmer F."/>
            <person name="Labrenz M."/>
            <person name="Spormann A.M."/>
            <person name="Op Den Camp H."/>
            <person name="Overmann J."/>
            <person name="Amann R."/>
            <person name="Jetten M.S.M."/>
            <person name="Mascher T."/>
            <person name="Medema M.H."/>
            <person name="Devos D.P."/>
            <person name="Kaster A.-K."/>
            <person name="Ovreas L."/>
            <person name="Rohde M."/>
            <person name="Galperin M.Y."/>
            <person name="Jogler C."/>
        </authorList>
    </citation>
    <scope>NUCLEOTIDE SEQUENCE [LARGE SCALE GENOMIC DNA]</scope>
    <source>
        <strain evidence="10 11">Mal64</strain>
    </source>
</reference>
<feature type="chain" id="PRO_5022711925" evidence="8">
    <location>
        <begin position="42"/>
        <end position="444"/>
    </location>
</feature>
<dbReference type="SUPFAM" id="SSF46626">
    <property type="entry name" value="Cytochrome c"/>
    <property type="match status" value="2"/>
</dbReference>
<dbReference type="AlphaFoldDB" id="A0A5C5ZQ96"/>
<keyword evidence="10" id="KW-0575">Peroxidase</keyword>
<comment type="caution">
    <text evidence="10">The sequence shown here is derived from an EMBL/GenBank/DDBJ whole genome shotgun (WGS) entry which is preliminary data.</text>
</comment>
<dbReference type="GO" id="GO:0004130">
    <property type="term" value="F:cytochrome-c peroxidase activity"/>
    <property type="evidence" value="ECO:0007669"/>
    <property type="project" value="UniProtKB-EC"/>
</dbReference>
<dbReference type="InterPro" id="IPR051395">
    <property type="entry name" value="Cytochrome_c_Peroxidase/MauG"/>
</dbReference>
<keyword evidence="4 8" id="KW-0732">Signal</keyword>
<dbReference type="PANTHER" id="PTHR30600:SF10">
    <property type="entry name" value="BLL6722 PROTEIN"/>
    <property type="match status" value="1"/>
</dbReference>
<keyword evidence="5 10" id="KW-0560">Oxidoreductase</keyword>
<keyword evidence="3 7" id="KW-0479">Metal-binding</keyword>
<dbReference type="PROSITE" id="PS51007">
    <property type="entry name" value="CYTC"/>
    <property type="match status" value="2"/>
</dbReference>
<feature type="signal peptide" evidence="8">
    <location>
        <begin position="1"/>
        <end position="41"/>
    </location>
</feature>
<gene>
    <name evidence="10" type="primary">ccp_1</name>
    <name evidence="10" type="ORF">Mal64_00530</name>
</gene>
<dbReference type="GO" id="GO:0009055">
    <property type="term" value="F:electron transfer activity"/>
    <property type="evidence" value="ECO:0007669"/>
    <property type="project" value="InterPro"/>
</dbReference>
<keyword evidence="11" id="KW-1185">Reference proteome</keyword>
<dbReference type="EMBL" id="SJPQ01000001">
    <property type="protein sequence ID" value="TWT89674.1"/>
    <property type="molecule type" value="Genomic_DNA"/>
</dbReference>
<evidence type="ECO:0000256" key="2">
    <source>
        <dbReference type="ARBA" id="ARBA00022617"/>
    </source>
</evidence>
<comment type="subcellular location">
    <subcellularLocation>
        <location evidence="1">Cell envelope</location>
    </subcellularLocation>
</comment>
<dbReference type="GO" id="GO:0030313">
    <property type="term" value="C:cell envelope"/>
    <property type="evidence" value="ECO:0007669"/>
    <property type="project" value="UniProtKB-SubCell"/>
</dbReference>
<dbReference type="InterPro" id="IPR004852">
    <property type="entry name" value="Di-haem_cyt_c_peroxidsae"/>
</dbReference>
<protein>
    <submittedName>
        <fullName evidence="10">Cytochrome c551 peroxidase</fullName>
        <ecNumber evidence="10">1.11.1.5</ecNumber>
    </submittedName>
</protein>
<feature type="domain" description="Cytochrome c" evidence="9">
    <location>
        <begin position="302"/>
        <end position="431"/>
    </location>
</feature>
<dbReference type="InterPro" id="IPR009056">
    <property type="entry name" value="Cyt_c-like_dom"/>
</dbReference>
<evidence type="ECO:0000313" key="10">
    <source>
        <dbReference type="EMBL" id="TWT89674.1"/>
    </source>
</evidence>
<evidence type="ECO:0000256" key="1">
    <source>
        <dbReference type="ARBA" id="ARBA00004196"/>
    </source>
</evidence>
<dbReference type="PANTHER" id="PTHR30600">
    <property type="entry name" value="CYTOCHROME C PEROXIDASE-RELATED"/>
    <property type="match status" value="1"/>
</dbReference>
<dbReference type="EC" id="1.11.1.5" evidence="10"/>
<name>A0A5C5ZQ96_9BACT</name>
<dbReference type="Gene3D" id="1.10.760.10">
    <property type="entry name" value="Cytochrome c-like domain"/>
    <property type="match status" value="2"/>
</dbReference>
<dbReference type="GO" id="GO:0046872">
    <property type="term" value="F:metal ion binding"/>
    <property type="evidence" value="ECO:0007669"/>
    <property type="project" value="UniProtKB-KW"/>
</dbReference>
<accession>A0A5C5ZQ96</accession>
<sequence precursor="true">MHRPLPAPPSLLLFALSRLRAGVCCAAVLVAAAASCLQAQAAGLEAQDKVRLGGGDLLLGVPRSAHSSDETVSLAELRAWLDRLENHRQLAIELPLGLDAARNDTAGVDRNPLTRAKIELGRQLFFDPRLSSDGAVSCATCHRPEHGYAAPTRVGEGVDGLLGTRNAPAALNRLLSEAQFHDGRAASLEEQALGPMMNAVEMGSTHELVLDALRRSRGYRLAFERVFADGVTVENAALAIASFERTLVTGPSPWDHNARLTAFEEAFAAELEDPAALADDDPELLAEHESLAAAAQQNPLSESAARGAALFFGERGGCSRCHVGANLTDEQFHNLGVGLERHVSDPQSVDWGRYAVTGAEADRGAFKTPTLRNVAQTAPYLHDGSAATLEAVIGLYMQGGHDNPWLDAKIEPLDLDTAEQADLVAFLRSLTGALPPVETRRLPE</sequence>
<evidence type="ECO:0000256" key="4">
    <source>
        <dbReference type="ARBA" id="ARBA00022729"/>
    </source>
</evidence>
<dbReference type="Proteomes" id="UP000315440">
    <property type="component" value="Unassembled WGS sequence"/>
</dbReference>
<evidence type="ECO:0000256" key="8">
    <source>
        <dbReference type="SAM" id="SignalP"/>
    </source>
</evidence>
<evidence type="ECO:0000259" key="9">
    <source>
        <dbReference type="PROSITE" id="PS51007"/>
    </source>
</evidence>
<dbReference type="InterPro" id="IPR036909">
    <property type="entry name" value="Cyt_c-like_dom_sf"/>
</dbReference>
<evidence type="ECO:0000313" key="11">
    <source>
        <dbReference type="Proteomes" id="UP000315440"/>
    </source>
</evidence>
<dbReference type="OrthoDB" id="9772811at2"/>
<dbReference type="GO" id="GO:0020037">
    <property type="term" value="F:heme binding"/>
    <property type="evidence" value="ECO:0007669"/>
    <property type="project" value="InterPro"/>
</dbReference>
<evidence type="ECO:0000256" key="5">
    <source>
        <dbReference type="ARBA" id="ARBA00023002"/>
    </source>
</evidence>
<evidence type="ECO:0000256" key="7">
    <source>
        <dbReference type="PROSITE-ProRule" id="PRU00433"/>
    </source>
</evidence>
<dbReference type="Pfam" id="PF03150">
    <property type="entry name" value="CCP_MauG"/>
    <property type="match status" value="1"/>
</dbReference>
<keyword evidence="2 7" id="KW-0349">Heme</keyword>
<evidence type="ECO:0000256" key="6">
    <source>
        <dbReference type="ARBA" id="ARBA00023004"/>
    </source>
</evidence>
<feature type="domain" description="Cytochrome c" evidence="9">
    <location>
        <begin position="116"/>
        <end position="213"/>
    </location>
</feature>
<evidence type="ECO:0000256" key="3">
    <source>
        <dbReference type="ARBA" id="ARBA00022723"/>
    </source>
</evidence>
<organism evidence="10 11">
    <name type="scientific">Pseudobythopirellula maris</name>
    <dbReference type="NCBI Taxonomy" id="2527991"/>
    <lineage>
        <taxon>Bacteria</taxon>
        <taxon>Pseudomonadati</taxon>
        <taxon>Planctomycetota</taxon>
        <taxon>Planctomycetia</taxon>
        <taxon>Pirellulales</taxon>
        <taxon>Lacipirellulaceae</taxon>
        <taxon>Pseudobythopirellula</taxon>
    </lineage>
</organism>